<dbReference type="GO" id="GO:0031410">
    <property type="term" value="C:cytoplasmic vesicle"/>
    <property type="evidence" value="ECO:0007669"/>
    <property type="project" value="UniProtKB-SubCell"/>
</dbReference>
<evidence type="ECO:0000256" key="10">
    <source>
        <dbReference type="ARBA" id="ARBA00022989"/>
    </source>
</evidence>
<dbReference type="Gene3D" id="2.60.120.230">
    <property type="match status" value="1"/>
</dbReference>
<dbReference type="PANTHER" id="PTHR10680:SF14">
    <property type="entry name" value="PEPTIDYL-GLYCINE ALPHA-AMIDATING MONOOXYGENASE"/>
    <property type="match status" value="1"/>
</dbReference>
<dbReference type="InterPro" id="IPR008977">
    <property type="entry name" value="PHM/PNGase_F_dom_sf"/>
</dbReference>
<dbReference type="InterPro" id="IPR014783">
    <property type="entry name" value="Cu2_ascorb_mOase_CS-2"/>
</dbReference>
<evidence type="ECO:0000256" key="7">
    <source>
        <dbReference type="ARBA" id="ARBA00022723"/>
    </source>
</evidence>
<feature type="domain" description="Rho-GAP" evidence="23">
    <location>
        <begin position="35"/>
        <end position="266"/>
    </location>
</feature>
<dbReference type="InterPro" id="IPR000198">
    <property type="entry name" value="RhoGAP_dom"/>
</dbReference>
<dbReference type="Pfam" id="PF00620">
    <property type="entry name" value="RhoGAP"/>
    <property type="match status" value="1"/>
</dbReference>
<dbReference type="Proteomes" id="UP000605970">
    <property type="component" value="Unassembled WGS sequence"/>
</dbReference>
<evidence type="ECO:0000256" key="13">
    <source>
        <dbReference type="ARBA" id="ARBA00023033"/>
    </source>
</evidence>
<dbReference type="InterPro" id="IPR000720">
    <property type="entry name" value="PHM/PAL"/>
</dbReference>
<feature type="binding site" evidence="20">
    <location>
        <position position="555"/>
    </location>
    <ligand>
        <name>Cu(2+)</name>
        <dbReference type="ChEBI" id="CHEBI:29036"/>
        <label>1</label>
        <note>catalytic</note>
    </ligand>
</feature>
<proteinExistence type="inferred from homology"/>
<feature type="disulfide bond" evidence="21">
    <location>
        <begin position="678"/>
        <end position="699"/>
    </location>
</feature>
<dbReference type="Pfam" id="PF01082">
    <property type="entry name" value="Cu2_monooxygen"/>
    <property type="match status" value="1"/>
</dbReference>
<dbReference type="GO" id="GO:0005507">
    <property type="term" value="F:copper ion binding"/>
    <property type="evidence" value="ECO:0007669"/>
    <property type="project" value="InterPro"/>
</dbReference>
<dbReference type="AlphaFoldDB" id="A0A8S9ZL58"/>
<evidence type="ECO:0000256" key="21">
    <source>
        <dbReference type="PIRSR" id="PIRSR600720-3"/>
    </source>
</evidence>
<dbReference type="InterPro" id="IPR014784">
    <property type="entry name" value="Cu2_ascorb_mOase-like_C"/>
</dbReference>
<feature type="binding site" evidence="20">
    <location>
        <position position="622"/>
    </location>
    <ligand>
        <name>Cu(2+)</name>
        <dbReference type="ChEBI" id="CHEBI:29036"/>
        <label>1</label>
        <note>catalytic</note>
    </ligand>
</feature>
<keyword evidence="14 22" id="KW-0472">Membrane</keyword>
<feature type="disulfide bond" evidence="21">
    <location>
        <begin position="604"/>
        <end position="718"/>
    </location>
</feature>
<evidence type="ECO:0000256" key="3">
    <source>
        <dbReference type="ARBA" id="ARBA00010676"/>
    </source>
</evidence>
<dbReference type="SUPFAM" id="SSF48350">
    <property type="entry name" value="GTPase activation domain, GAP"/>
    <property type="match status" value="1"/>
</dbReference>
<dbReference type="PROSITE" id="PS00084">
    <property type="entry name" value="CU2_MONOOXYGENASE_1"/>
    <property type="match status" value="1"/>
</dbReference>
<dbReference type="GO" id="GO:0016020">
    <property type="term" value="C:membrane"/>
    <property type="evidence" value="ECO:0007669"/>
    <property type="project" value="InterPro"/>
</dbReference>
<keyword evidence="8" id="KW-0732">Signal</keyword>
<evidence type="ECO:0000256" key="1">
    <source>
        <dbReference type="ARBA" id="ARBA00004541"/>
    </source>
</evidence>
<feature type="binding site" evidence="20">
    <location>
        <position position="479"/>
    </location>
    <ligand>
        <name>Cu(2+)</name>
        <dbReference type="ChEBI" id="CHEBI:29036"/>
        <label>1</label>
        <note>catalytic</note>
    </ligand>
</feature>
<dbReference type="InterPro" id="IPR000323">
    <property type="entry name" value="Cu2_ascorb_mOase_N"/>
</dbReference>
<gene>
    <name evidence="24" type="ORF">Mgra_00006533</name>
</gene>
<dbReference type="PROSITE" id="PS00085">
    <property type="entry name" value="CU2_MONOOXYGENASE_2"/>
    <property type="match status" value="1"/>
</dbReference>
<dbReference type="PANTHER" id="PTHR10680">
    <property type="entry name" value="PEPTIDYL-GLYCINE ALPHA-AMIDATING MONOOXYGENASE"/>
    <property type="match status" value="1"/>
</dbReference>
<evidence type="ECO:0000256" key="11">
    <source>
        <dbReference type="ARBA" id="ARBA00023002"/>
    </source>
</evidence>
<dbReference type="PROSITE" id="PS50238">
    <property type="entry name" value="RHOGAP"/>
    <property type="match status" value="1"/>
</dbReference>
<keyword evidence="11" id="KW-0560">Oxidoreductase</keyword>
<dbReference type="InterPro" id="IPR036939">
    <property type="entry name" value="Cu2_ascorb_mOase_N_sf"/>
</dbReference>
<comment type="cofactor">
    <cofactor evidence="20">
        <name>Cu(2+)</name>
        <dbReference type="ChEBI" id="CHEBI:29036"/>
    </cofactor>
    <text evidence="20">Binds 2 Cu(2+) ions per subunit.</text>
</comment>
<dbReference type="Gene3D" id="1.10.555.10">
    <property type="entry name" value="Rho GTPase activation protein"/>
    <property type="match status" value="1"/>
</dbReference>
<evidence type="ECO:0000256" key="17">
    <source>
        <dbReference type="ARBA" id="ARBA00023329"/>
    </source>
</evidence>
<protein>
    <recommendedName>
        <fullName evidence="4">peptidylglycine monooxygenase</fullName>
        <ecNumber evidence="4">1.14.17.3</ecNumber>
    </recommendedName>
</protein>
<keyword evidence="25" id="KW-1185">Reference proteome</keyword>
<keyword evidence="6 22" id="KW-0812">Transmembrane</keyword>
<comment type="subcellular location">
    <subcellularLocation>
        <location evidence="1">Cytoplasmic vesicle</location>
    </subcellularLocation>
    <subcellularLocation>
        <location evidence="18">Endomembrane system</location>
        <topology evidence="18">Single-pass membrane protein</topology>
    </subcellularLocation>
    <subcellularLocation>
        <location evidence="2">Secreted</location>
    </subcellularLocation>
</comment>
<dbReference type="Pfam" id="PF03712">
    <property type="entry name" value="Cu2_monoox_C"/>
    <property type="match status" value="1"/>
</dbReference>
<feature type="binding site" evidence="20">
    <location>
        <position position="620"/>
    </location>
    <ligand>
        <name>Cu(2+)</name>
        <dbReference type="ChEBI" id="CHEBI:29036"/>
        <label>1</label>
        <note>catalytic</note>
    </ligand>
</feature>
<evidence type="ECO:0000256" key="8">
    <source>
        <dbReference type="ARBA" id="ARBA00022729"/>
    </source>
</evidence>
<dbReference type="SMART" id="SM00324">
    <property type="entry name" value="RhoGAP"/>
    <property type="match status" value="1"/>
</dbReference>
<dbReference type="GO" id="GO:0007165">
    <property type="term" value="P:signal transduction"/>
    <property type="evidence" value="ECO:0007669"/>
    <property type="project" value="InterPro"/>
</dbReference>
<keyword evidence="7 20" id="KW-0479">Metal-binding</keyword>
<evidence type="ECO:0000256" key="12">
    <source>
        <dbReference type="ARBA" id="ARBA00023008"/>
    </source>
</evidence>
<dbReference type="InterPro" id="IPR008936">
    <property type="entry name" value="Rho_GTPase_activation_prot"/>
</dbReference>
<dbReference type="GO" id="GO:0012505">
    <property type="term" value="C:endomembrane system"/>
    <property type="evidence" value="ECO:0007669"/>
    <property type="project" value="UniProtKB-SubCell"/>
</dbReference>
<evidence type="ECO:0000313" key="25">
    <source>
        <dbReference type="Proteomes" id="UP000605970"/>
    </source>
</evidence>
<evidence type="ECO:0000256" key="2">
    <source>
        <dbReference type="ARBA" id="ARBA00004613"/>
    </source>
</evidence>
<dbReference type="EMBL" id="JABEBT010000064">
    <property type="protein sequence ID" value="KAF7634113.1"/>
    <property type="molecule type" value="Genomic_DNA"/>
</dbReference>
<evidence type="ECO:0000256" key="16">
    <source>
        <dbReference type="ARBA" id="ARBA00023180"/>
    </source>
</evidence>
<dbReference type="GO" id="GO:0004504">
    <property type="term" value="F:peptidylglycine monooxygenase activity"/>
    <property type="evidence" value="ECO:0007669"/>
    <property type="project" value="UniProtKB-EC"/>
</dbReference>
<keyword evidence="13 24" id="KW-0503">Monooxygenase</keyword>
<dbReference type="GO" id="GO:0006518">
    <property type="term" value="P:peptide metabolic process"/>
    <property type="evidence" value="ECO:0007669"/>
    <property type="project" value="InterPro"/>
</dbReference>
<feature type="disulfide bond" evidence="21">
    <location>
        <begin position="486"/>
        <end position="514"/>
    </location>
</feature>
<accession>A0A8S9ZL58</accession>
<evidence type="ECO:0000256" key="18">
    <source>
        <dbReference type="ARBA" id="ARBA00037847"/>
    </source>
</evidence>
<keyword evidence="9" id="KW-0862">Zinc</keyword>
<keyword evidence="17" id="KW-0968">Cytoplasmic vesicle</keyword>
<evidence type="ECO:0000256" key="9">
    <source>
        <dbReference type="ARBA" id="ARBA00022833"/>
    </source>
</evidence>
<keyword evidence="16" id="KW-0325">Glycoprotein</keyword>
<feature type="disulfide bond" evidence="21">
    <location>
        <begin position="453"/>
        <end position="498"/>
    </location>
</feature>
<dbReference type="Gene3D" id="2.60.120.310">
    <property type="entry name" value="Copper type II, ascorbate-dependent monooxygenase, N-terminal domain"/>
    <property type="match status" value="1"/>
</dbReference>
<dbReference type="SUPFAM" id="SSF49742">
    <property type="entry name" value="PHM/PNGase F"/>
    <property type="match status" value="2"/>
</dbReference>
<dbReference type="InterPro" id="IPR020611">
    <property type="entry name" value="Cu2_ascorb_mOase_CS-1"/>
</dbReference>
<comment type="similarity">
    <text evidence="3">Belongs to the copper type II ascorbate-dependent monooxygenase family.</text>
</comment>
<sequence>MVVWLCRKMNIFGKKSKKGTGTNISKIGSVQVFKVPLAQAVKNNPSFDGVPLPVLVRECLDYINFYGLDLEGIFRVSSPKSRLDELESLSNSEKREQIVFQDAHEAAGLLKRFLHHLPENMPPNHILTEQLKPEFERIANVNEQIEIATKTIALFDVVDFKPYVKPRTIEELRQGMPATSKEIEDEIIKQQNLLEYLHEHIQQMRQHSSQQILLKQKEDEMWAVQTGITVLKRRLKSLTDVVCTPVCSKEKEDANKEILNSDQKFDEIELDETNANLLEKQLIASKNSLSNEIGDEKKEIVRLLSVLREILQLRANLPEGEQNQLTESQRATNSLSQQRPSNFIHPRRVINSIDNREQRNVEKEVDNINWVQLCAEEEKRNRELLAELIRYRYKMFVSSIILLFLFLTNYSFGWFHFGNDNIYNKQKLQKLPEGSTDLRMPDVRIETNDTYLCTAFPLDVEEEHYIVSFEPLANKHQIHHMLLFGCEMPGSDEPAWDCGEMSSSSIAYSRSPVCASQPDIIYAWAKGAPTLNLPKGVGFRVGGEAKSKFLVLQVHYMHKMDGEDNSGVRVIHTEDPQPRIAGTLLLATDGRMAPKKTEQLEVACVVDEDVELHPFAFRVHTHRHGTDVRGWLVQENPFNGEDKWTLIGKRNPQLPQLFQPVVNQSIIITQGDILAARCIINNNEKRIIKIGATGEDEMCNFYLMYWTENGQGLKENTCFSAGPPNYKWSNGAGLNHLPKK</sequence>
<evidence type="ECO:0000256" key="4">
    <source>
        <dbReference type="ARBA" id="ARBA00012689"/>
    </source>
</evidence>
<dbReference type="PRINTS" id="PR00790">
    <property type="entry name" value="PAMONOXGNASE"/>
</dbReference>
<dbReference type="EC" id="1.14.17.3" evidence="4"/>
<keyword evidence="5" id="KW-0964">Secreted</keyword>
<dbReference type="OrthoDB" id="10044505at2759"/>
<comment type="catalytic activity">
    <reaction evidence="19">
        <text>a [peptide]-C-terminal glycine + 2 L-ascorbate + O2 = a [peptide]-C-terminal (2S)-2-hydroxyglycine + 2 monodehydro-L-ascorbate radical + H2O</text>
        <dbReference type="Rhea" id="RHEA:21452"/>
        <dbReference type="Rhea" id="RHEA-COMP:13486"/>
        <dbReference type="Rhea" id="RHEA-COMP:15321"/>
        <dbReference type="ChEBI" id="CHEBI:15377"/>
        <dbReference type="ChEBI" id="CHEBI:15379"/>
        <dbReference type="ChEBI" id="CHEBI:38290"/>
        <dbReference type="ChEBI" id="CHEBI:59513"/>
        <dbReference type="ChEBI" id="CHEBI:137000"/>
        <dbReference type="ChEBI" id="CHEBI:142768"/>
        <dbReference type="EC" id="1.14.17.3"/>
    </reaction>
</comment>
<feature type="binding site" evidence="20">
    <location>
        <position position="698"/>
    </location>
    <ligand>
        <name>Cu(2+)</name>
        <dbReference type="ChEBI" id="CHEBI:29036"/>
        <label>1</label>
        <note>catalytic</note>
    </ligand>
</feature>
<evidence type="ECO:0000256" key="19">
    <source>
        <dbReference type="ARBA" id="ARBA00048431"/>
    </source>
</evidence>
<feature type="binding site" evidence="20">
    <location>
        <position position="480"/>
    </location>
    <ligand>
        <name>Cu(2+)</name>
        <dbReference type="ChEBI" id="CHEBI:29036"/>
        <label>1</label>
        <note>catalytic</note>
    </ligand>
</feature>
<evidence type="ECO:0000259" key="23">
    <source>
        <dbReference type="PROSITE" id="PS50238"/>
    </source>
</evidence>
<keyword evidence="10 22" id="KW-1133">Transmembrane helix</keyword>
<feature type="transmembrane region" description="Helical" evidence="22">
    <location>
        <begin position="395"/>
        <end position="417"/>
    </location>
</feature>
<reference evidence="24" key="1">
    <citation type="journal article" date="2020" name="Ecol. Evol.">
        <title>Genome structure and content of the rice root-knot nematode (Meloidogyne graminicola).</title>
        <authorList>
            <person name="Phan N.T."/>
            <person name="Danchin E.G.J."/>
            <person name="Klopp C."/>
            <person name="Perfus-Barbeoch L."/>
            <person name="Kozlowski D.K."/>
            <person name="Koutsovoulos G.D."/>
            <person name="Lopez-Roques C."/>
            <person name="Bouchez O."/>
            <person name="Zahm M."/>
            <person name="Besnard G."/>
            <person name="Bellafiore S."/>
        </authorList>
    </citation>
    <scope>NUCLEOTIDE SEQUENCE</scope>
    <source>
        <strain evidence="24">VN-18</strain>
    </source>
</reference>
<dbReference type="FunFam" id="2.60.120.310:FF:000005">
    <property type="entry name" value="Peptidylglycine alpha-hydroxylating monooxygenase"/>
    <property type="match status" value="1"/>
</dbReference>
<name>A0A8S9ZL58_9BILA</name>
<evidence type="ECO:0000256" key="5">
    <source>
        <dbReference type="ARBA" id="ARBA00022525"/>
    </source>
</evidence>
<organism evidence="24 25">
    <name type="scientific">Meloidogyne graminicola</name>
    <dbReference type="NCBI Taxonomy" id="189291"/>
    <lineage>
        <taxon>Eukaryota</taxon>
        <taxon>Metazoa</taxon>
        <taxon>Ecdysozoa</taxon>
        <taxon>Nematoda</taxon>
        <taxon>Chromadorea</taxon>
        <taxon>Rhabditida</taxon>
        <taxon>Tylenchina</taxon>
        <taxon>Tylenchomorpha</taxon>
        <taxon>Tylenchoidea</taxon>
        <taxon>Meloidogynidae</taxon>
        <taxon>Meloidogyninae</taxon>
        <taxon>Meloidogyne</taxon>
    </lineage>
</organism>
<comment type="caution">
    <text evidence="24">The sequence shown here is derived from an EMBL/GenBank/DDBJ whole genome shotgun (WGS) entry which is preliminary data.</text>
</comment>
<keyword evidence="15 21" id="KW-1015">Disulfide bond</keyword>
<evidence type="ECO:0000313" key="24">
    <source>
        <dbReference type="EMBL" id="KAF7634113.1"/>
    </source>
</evidence>
<evidence type="ECO:0000256" key="15">
    <source>
        <dbReference type="ARBA" id="ARBA00023157"/>
    </source>
</evidence>
<evidence type="ECO:0000256" key="6">
    <source>
        <dbReference type="ARBA" id="ARBA00022692"/>
    </source>
</evidence>
<dbReference type="InterPro" id="IPR024548">
    <property type="entry name" value="Cu2_monoox_C"/>
</dbReference>
<dbReference type="GO" id="GO:0005576">
    <property type="term" value="C:extracellular region"/>
    <property type="evidence" value="ECO:0007669"/>
    <property type="project" value="UniProtKB-SubCell"/>
</dbReference>
<evidence type="ECO:0000256" key="20">
    <source>
        <dbReference type="PIRSR" id="PIRSR600720-2"/>
    </source>
</evidence>
<evidence type="ECO:0000256" key="22">
    <source>
        <dbReference type="SAM" id="Phobius"/>
    </source>
</evidence>
<evidence type="ECO:0000256" key="14">
    <source>
        <dbReference type="ARBA" id="ARBA00023136"/>
    </source>
</evidence>
<keyword evidence="12 20" id="KW-0186">Copper</keyword>